<proteinExistence type="predicted"/>
<protein>
    <submittedName>
        <fullName evidence="1">Uncharacterized protein</fullName>
    </submittedName>
</protein>
<dbReference type="EMBL" id="CALTRL010001548">
    <property type="protein sequence ID" value="CAH7672975.1"/>
    <property type="molecule type" value="Genomic_DNA"/>
</dbReference>
<sequence length="161" mass="17513">MGHNFGVSTSRGSVTRLSLRQCSTSSFWLLSTDVPINQKPFGLFNSVIATVVVMFTFDSTTTVPVEFSRTAKVIQDQMAVPVNKDVRRLEGQGRLVGRQVGQQVSRQSGRQGRLAGRLAGWQAGRQAGWQAGQDGRQAGRAGRLAGRQGRLAGWLAGRQDR</sequence>
<name>A0AAV0AX25_PHAPC</name>
<reference evidence="1" key="1">
    <citation type="submission" date="2022-06" db="EMBL/GenBank/DDBJ databases">
        <authorList>
            <consortium name="SYNGENTA / RWTH Aachen University"/>
        </authorList>
    </citation>
    <scope>NUCLEOTIDE SEQUENCE</scope>
</reference>
<keyword evidence="2" id="KW-1185">Reference proteome</keyword>
<dbReference type="Proteomes" id="UP001153365">
    <property type="component" value="Unassembled WGS sequence"/>
</dbReference>
<organism evidence="1 2">
    <name type="scientific">Phakopsora pachyrhizi</name>
    <name type="common">Asian soybean rust disease fungus</name>
    <dbReference type="NCBI Taxonomy" id="170000"/>
    <lineage>
        <taxon>Eukaryota</taxon>
        <taxon>Fungi</taxon>
        <taxon>Dikarya</taxon>
        <taxon>Basidiomycota</taxon>
        <taxon>Pucciniomycotina</taxon>
        <taxon>Pucciniomycetes</taxon>
        <taxon>Pucciniales</taxon>
        <taxon>Phakopsoraceae</taxon>
        <taxon>Phakopsora</taxon>
    </lineage>
</organism>
<evidence type="ECO:0000313" key="1">
    <source>
        <dbReference type="EMBL" id="CAH7672975.1"/>
    </source>
</evidence>
<evidence type="ECO:0000313" key="2">
    <source>
        <dbReference type="Proteomes" id="UP001153365"/>
    </source>
</evidence>
<accession>A0AAV0AX25</accession>
<dbReference type="AlphaFoldDB" id="A0AAV0AX25"/>
<comment type="caution">
    <text evidence="1">The sequence shown here is derived from an EMBL/GenBank/DDBJ whole genome shotgun (WGS) entry which is preliminary data.</text>
</comment>
<gene>
    <name evidence="1" type="ORF">PPACK8108_LOCUS7827</name>
</gene>